<evidence type="ECO:0000313" key="3">
    <source>
        <dbReference type="Proteomes" id="UP000095463"/>
    </source>
</evidence>
<dbReference type="Gene3D" id="2.40.400.10">
    <property type="entry name" value="Acetoacetate decarboxylase-like"/>
    <property type="match status" value="1"/>
</dbReference>
<name>A0A1E5XKW6_9HYPH</name>
<dbReference type="RefSeq" id="WP_069911484.1">
    <property type="nucleotide sequence ID" value="NZ_LAJE02000300.1"/>
</dbReference>
<dbReference type="InterPro" id="IPR016032">
    <property type="entry name" value="Sig_transdc_resp-reg_C-effctor"/>
</dbReference>
<keyword evidence="3" id="KW-1185">Reference proteome</keyword>
<dbReference type="Proteomes" id="UP000095463">
    <property type="component" value="Unassembled WGS sequence"/>
</dbReference>
<dbReference type="OrthoDB" id="6697591at2"/>
<feature type="domain" description="HTH luxR-type" evidence="1">
    <location>
        <begin position="366"/>
        <end position="423"/>
    </location>
</feature>
<dbReference type="SUPFAM" id="SSF160104">
    <property type="entry name" value="Acetoacetate decarboxylase-like"/>
    <property type="match status" value="1"/>
</dbReference>
<dbReference type="SUPFAM" id="SSF46894">
    <property type="entry name" value="C-terminal effector domain of the bipartite response regulators"/>
    <property type="match status" value="1"/>
</dbReference>
<dbReference type="Gene3D" id="1.10.10.10">
    <property type="entry name" value="Winged helix-like DNA-binding domain superfamily/Winged helix DNA-binding domain"/>
    <property type="match status" value="1"/>
</dbReference>
<organism evidence="2 3">
    <name type="scientific">Devosia insulae DS-56</name>
    <dbReference type="NCBI Taxonomy" id="1116389"/>
    <lineage>
        <taxon>Bacteria</taxon>
        <taxon>Pseudomonadati</taxon>
        <taxon>Pseudomonadota</taxon>
        <taxon>Alphaproteobacteria</taxon>
        <taxon>Hyphomicrobiales</taxon>
        <taxon>Devosiaceae</taxon>
        <taxon>Devosia</taxon>
    </lineage>
</organism>
<protein>
    <recommendedName>
        <fullName evidence="1">HTH luxR-type domain-containing protein</fullName>
    </recommendedName>
</protein>
<proteinExistence type="predicted"/>
<dbReference type="GO" id="GO:0003677">
    <property type="term" value="F:DNA binding"/>
    <property type="evidence" value="ECO:0007669"/>
    <property type="project" value="InterPro"/>
</dbReference>
<dbReference type="GO" id="GO:0006355">
    <property type="term" value="P:regulation of DNA-templated transcription"/>
    <property type="evidence" value="ECO:0007669"/>
    <property type="project" value="InterPro"/>
</dbReference>
<evidence type="ECO:0000259" key="1">
    <source>
        <dbReference type="SMART" id="SM00421"/>
    </source>
</evidence>
<reference evidence="2 3" key="1">
    <citation type="journal article" date="2015" name="Genome Announc.">
        <title>Genome Assemblies of Three Soil-Associated Devosia species: D. insulae, D. limi, and D. soli.</title>
        <authorList>
            <person name="Hassan Y.I."/>
            <person name="Lepp D."/>
            <person name="Zhou T."/>
        </authorList>
    </citation>
    <scope>NUCLEOTIDE SEQUENCE [LARGE SCALE GENOMIC DNA]</scope>
    <source>
        <strain evidence="2 3">DS-56</strain>
    </source>
</reference>
<comment type="caution">
    <text evidence="2">The sequence shown here is derived from an EMBL/GenBank/DDBJ whole genome shotgun (WGS) entry which is preliminary data.</text>
</comment>
<dbReference type="InterPro" id="IPR000792">
    <property type="entry name" value="Tscrpt_reg_LuxR_C"/>
</dbReference>
<sequence length="429" mass="45193">MLGDKVRKSLRDLDRPLSALRPAADMVPPFHKLAVDVIWAGFRIDPDAVRPFLPDGLVLSPASIGVLGIYQAPSGYGIAPYMRGLVGVSVEGVRGSDIGEGMFVIGNIMDEPGAATMRKFYSGATVEGVARTWRDGELLHGVASVGGVDWLRATIRPGELRPALSGVDNFLGLTDAGLIKHADSTVADLADAEIVTLEITDAAPDYMRALRPVEHVFALDAVRVNSIWSEPRVVGRTASGNAASVFLALIEDTGRAAAVVRQDGTLIEANASGRVLLGPDGPKAGEPLLSGVAAEKHALCQALKMSCARKGPRVSEPIALTRPGGGHLLAYVMPLEHGEHGGDAALVLLADPRGPERRDAAQMLQLFGLTGAEARLAALVGVGHAPRGAAAELRISEHTARSTLKTVYDKLGINKQSELGHLVARLQYL</sequence>
<dbReference type="SMART" id="SM00421">
    <property type="entry name" value="HTH_LUXR"/>
    <property type="match status" value="1"/>
</dbReference>
<dbReference type="AlphaFoldDB" id="A0A1E5XKW6"/>
<accession>A0A1E5XKW6</accession>
<dbReference type="EMBL" id="LAJE02000300">
    <property type="protein sequence ID" value="OEO29237.1"/>
    <property type="molecule type" value="Genomic_DNA"/>
</dbReference>
<dbReference type="InterPro" id="IPR023375">
    <property type="entry name" value="ADC_dom_sf"/>
</dbReference>
<dbReference type="InterPro" id="IPR036388">
    <property type="entry name" value="WH-like_DNA-bd_sf"/>
</dbReference>
<gene>
    <name evidence="2" type="ORF">VW23_026560</name>
</gene>
<evidence type="ECO:0000313" key="2">
    <source>
        <dbReference type="EMBL" id="OEO29237.1"/>
    </source>
</evidence>